<feature type="domain" description="Fe/B12 periplasmic-binding" evidence="3">
    <location>
        <begin position="60"/>
        <end position="337"/>
    </location>
</feature>
<evidence type="ECO:0000256" key="2">
    <source>
        <dbReference type="SAM" id="SignalP"/>
    </source>
</evidence>
<evidence type="ECO:0000259" key="3">
    <source>
        <dbReference type="PROSITE" id="PS50983"/>
    </source>
</evidence>
<dbReference type="PANTHER" id="PTHR30535">
    <property type="entry name" value="VITAMIN B12-BINDING PROTEIN"/>
    <property type="match status" value="1"/>
</dbReference>
<dbReference type="Proteomes" id="UP001589693">
    <property type="component" value="Unassembled WGS sequence"/>
</dbReference>
<proteinExistence type="inferred from homology"/>
<dbReference type="EMBL" id="JBHLZU010000006">
    <property type="protein sequence ID" value="MFB9903914.1"/>
    <property type="molecule type" value="Genomic_DNA"/>
</dbReference>
<evidence type="ECO:0000256" key="1">
    <source>
        <dbReference type="ARBA" id="ARBA00008814"/>
    </source>
</evidence>
<keyword evidence="5" id="KW-1185">Reference proteome</keyword>
<dbReference type="Pfam" id="PF01497">
    <property type="entry name" value="Peripla_BP_2"/>
    <property type="match status" value="1"/>
</dbReference>
<dbReference type="PROSITE" id="PS50983">
    <property type="entry name" value="FE_B12_PBP"/>
    <property type="match status" value="1"/>
</dbReference>
<comment type="similarity">
    <text evidence="1">Belongs to the bacterial solute-binding protein 8 family.</text>
</comment>
<accession>A0ABV5ZW82</accession>
<dbReference type="InterPro" id="IPR050902">
    <property type="entry name" value="ABC_Transporter_SBP"/>
</dbReference>
<dbReference type="Gene3D" id="3.40.50.1980">
    <property type="entry name" value="Nitrogenase molybdenum iron protein domain"/>
    <property type="match status" value="2"/>
</dbReference>
<sequence length="337" mass="35235">MQSKRVALALVFLAATAAVTACGEPAGAPRQAAPAPGYPVTISNCGKDITFQRPPSRTVVMNGGSVAEVSTLMALGLGDRVVANAQSYGASDEPGRAEAIAKLPTGDIKLNDLMDIPREAMLGLRPDFVLSTYSGGFDGNRGFATREDLGAIGANTYVPAKMCGTGGTQGIDDSYAMLRDLGKVYGVSDRAEQIITDARRRIAQVDARVKDKPKPRVMLIIPGMDMGAGDFSSVGAQGIWNDIIAKAGGVNAFADSSGQLFANLSKEQLAAARIDAVIVVNYHNPDPAASAAALYAQFPQWEAAKAKRHVVLSDSVYFGPNNATAVERIAALLHPTA</sequence>
<dbReference type="SUPFAM" id="SSF53807">
    <property type="entry name" value="Helical backbone' metal receptor"/>
    <property type="match status" value="1"/>
</dbReference>
<organism evidence="4 5">
    <name type="scientific">Allokutzneria oryzae</name>
    <dbReference type="NCBI Taxonomy" id="1378989"/>
    <lineage>
        <taxon>Bacteria</taxon>
        <taxon>Bacillati</taxon>
        <taxon>Actinomycetota</taxon>
        <taxon>Actinomycetes</taxon>
        <taxon>Pseudonocardiales</taxon>
        <taxon>Pseudonocardiaceae</taxon>
        <taxon>Allokutzneria</taxon>
    </lineage>
</organism>
<dbReference type="PROSITE" id="PS51257">
    <property type="entry name" value="PROKAR_LIPOPROTEIN"/>
    <property type="match status" value="1"/>
</dbReference>
<dbReference type="RefSeq" id="WP_377851074.1">
    <property type="nucleotide sequence ID" value="NZ_JBHLZU010000006.1"/>
</dbReference>
<evidence type="ECO:0000313" key="5">
    <source>
        <dbReference type="Proteomes" id="UP001589693"/>
    </source>
</evidence>
<comment type="caution">
    <text evidence="4">The sequence shown here is derived from an EMBL/GenBank/DDBJ whole genome shotgun (WGS) entry which is preliminary data.</text>
</comment>
<reference evidence="4 5" key="1">
    <citation type="submission" date="2024-09" db="EMBL/GenBank/DDBJ databases">
        <authorList>
            <person name="Sun Q."/>
            <person name="Mori K."/>
        </authorList>
    </citation>
    <scope>NUCLEOTIDE SEQUENCE [LARGE SCALE GENOMIC DNA]</scope>
    <source>
        <strain evidence="4 5">TBRC 7907</strain>
    </source>
</reference>
<feature type="signal peptide" evidence="2">
    <location>
        <begin position="1"/>
        <end position="17"/>
    </location>
</feature>
<feature type="chain" id="PRO_5046476468" evidence="2">
    <location>
        <begin position="18"/>
        <end position="337"/>
    </location>
</feature>
<dbReference type="PANTHER" id="PTHR30535:SF7">
    <property type="entry name" value="IRON(III) DICITRATE-BINDING PROTEIN"/>
    <property type="match status" value="1"/>
</dbReference>
<dbReference type="InterPro" id="IPR002491">
    <property type="entry name" value="ABC_transptr_periplasmic_BD"/>
</dbReference>
<gene>
    <name evidence="4" type="ORF">ACFFQA_08185</name>
</gene>
<keyword evidence="2" id="KW-0732">Signal</keyword>
<evidence type="ECO:0000313" key="4">
    <source>
        <dbReference type="EMBL" id="MFB9903914.1"/>
    </source>
</evidence>
<protein>
    <submittedName>
        <fullName evidence="4">ABC transporter substrate-binding protein</fullName>
    </submittedName>
</protein>
<name>A0ABV5ZW82_9PSEU</name>